<dbReference type="RefSeq" id="WP_133944519.1">
    <property type="nucleotide sequence ID" value="NZ_SOEO01000002.1"/>
</dbReference>
<comment type="caution">
    <text evidence="3">The sequence shown here is derived from an EMBL/GenBank/DDBJ whole genome shotgun (WGS) entry which is preliminary data.</text>
</comment>
<keyword evidence="1" id="KW-0732">Signal</keyword>
<evidence type="ECO:0000259" key="2">
    <source>
        <dbReference type="Pfam" id="PF18962"/>
    </source>
</evidence>
<keyword evidence="4" id="KW-1185">Reference proteome</keyword>
<gene>
    <name evidence="3" type="ORF">B0I22_2136</name>
</gene>
<reference evidence="3 4" key="1">
    <citation type="submission" date="2019-03" db="EMBL/GenBank/DDBJ databases">
        <title>Genomic Encyclopedia of Type Strains, Phase III (KMG-III): the genomes of soil and plant-associated and newly described type strains.</title>
        <authorList>
            <person name="Whitman W."/>
        </authorList>
    </citation>
    <scope>NUCLEOTIDE SEQUENCE [LARGE SCALE GENOMIC DNA]</scope>
    <source>
        <strain evidence="3 4">CGMCC 1.12802</strain>
    </source>
</reference>
<organism evidence="3 4">
    <name type="scientific">Epilithonimonas xixisoli</name>
    <dbReference type="NCBI Taxonomy" id="1476462"/>
    <lineage>
        <taxon>Bacteria</taxon>
        <taxon>Pseudomonadati</taxon>
        <taxon>Bacteroidota</taxon>
        <taxon>Flavobacteriia</taxon>
        <taxon>Flavobacteriales</taxon>
        <taxon>Weeksellaceae</taxon>
        <taxon>Chryseobacterium group</taxon>
        <taxon>Epilithonimonas</taxon>
    </lineage>
</organism>
<dbReference type="InterPro" id="IPR026444">
    <property type="entry name" value="Secre_tail"/>
</dbReference>
<dbReference type="OrthoDB" id="869215at2"/>
<sequence>MKKFLLSLSIIGSSLFFGQINNTEGFETSNGSFTNVGFFRSKFTSFCSGEYALSRNLYSAALTGSTTFSSSASSGAAIDVSFSYRTFNYPADASKKVSGEIVIEYSKDDGVTYSPISTIELNSIFTCKTFTYKIQEGLVPANSKFKFRVTGNQKTDGDFYLILDDFKFTQSTLAVSELSKNKIGIYPNPVSDVLNLSDYKNVKSVSVSDITGRQLKTIANPESAIQLKDLKAGNYIVTINNVDGTSHNTKIIKK</sequence>
<evidence type="ECO:0000256" key="1">
    <source>
        <dbReference type="ARBA" id="ARBA00022729"/>
    </source>
</evidence>
<dbReference type="EMBL" id="SOEO01000002">
    <property type="protein sequence ID" value="TDX84514.1"/>
    <property type="molecule type" value="Genomic_DNA"/>
</dbReference>
<feature type="domain" description="Secretion system C-terminal sorting" evidence="2">
    <location>
        <begin position="185"/>
        <end position="252"/>
    </location>
</feature>
<evidence type="ECO:0000313" key="3">
    <source>
        <dbReference type="EMBL" id="TDX84514.1"/>
    </source>
</evidence>
<dbReference type="NCBIfam" id="TIGR04183">
    <property type="entry name" value="Por_Secre_tail"/>
    <property type="match status" value="1"/>
</dbReference>
<accession>A0A4R8IGB1</accession>
<name>A0A4R8IGB1_9FLAO</name>
<dbReference type="Gene3D" id="2.60.120.260">
    <property type="entry name" value="Galactose-binding domain-like"/>
    <property type="match status" value="1"/>
</dbReference>
<protein>
    <submittedName>
        <fullName evidence="3">Putative secreted protein (Por secretion system target)</fullName>
    </submittedName>
</protein>
<evidence type="ECO:0000313" key="4">
    <source>
        <dbReference type="Proteomes" id="UP000295313"/>
    </source>
</evidence>
<dbReference type="Proteomes" id="UP000295313">
    <property type="component" value="Unassembled WGS sequence"/>
</dbReference>
<dbReference type="Pfam" id="PF18962">
    <property type="entry name" value="Por_Secre_tail"/>
    <property type="match status" value="1"/>
</dbReference>
<dbReference type="AlphaFoldDB" id="A0A4R8IGB1"/>
<proteinExistence type="predicted"/>